<keyword evidence="3" id="KW-0808">Transferase</keyword>
<evidence type="ECO:0000313" key="11">
    <source>
        <dbReference type="Proteomes" id="UP001596425"/>
    </source>
</evidence>
<evidence type="ECO:0000256" key="5">
    <source>
        <dbReference type="ARBA" id="ARBA00022984"/>
    </source>
</evidence>
<accession>A0ABW1YLA3</accession>
<feature type="signal peptide" evidence="8">
    <location>
        <begin position="1"/>
        <end position="31"/>
    </location>
</feature>
<dbReference type="EMBL" id="JBHSVR010000001">
    <property type="protein sequence ID" value="MFC6633296.1"/>
    <property type="molecule type" value="Genomic_DNA"/>
</dbReference>
<dbReference type="InterPro" id="IPR036365">
    <property type="entry name" value="PGBD-like_sf"/>
</dbReference>
<keyword evidence="11" id="KW-1185">Reference proteome</keyword>
<keyword evidence="4 7" id="KW-0133">Cell shape</keyword>
<evidence type="ECO:0000313" key="10">
    <source>
        <dbReference type="EMBL" id="MFC6633296.1"/>
    </source>
</evidence>
<dbReference type="InterPro" id="IPR038063">
    <property type="entry name" value="Transpep_catalytic_dom"/>
</dbReference>
<dbReference type="InterPro" id="IPR005490">
    <property type="entry name" value="LD_TPept_cat_dom"/>
</dbReference>
<dbReference type="Proteomes" id="UP001596425">
    <property type="component" value="Unassembled WGS sequence"/>
</dbReference>
<name>A0ABW1YLA3_9GAMM</name>
<comment type="caution">
    <text evidence="10">The sequence shown here is derived from an EMBL/GenBank/DDBJ whole genome shotgun (WGS) entry which is preliminary data.</text>
</comment>
<feature type="active site" description="Proton donor/acceptor" evidence="7">
    <location>
        <position position="304"/>
    </location>
</feature>
<feature type="active site" description="Nucleophile" evidence="7">
    <location>
        <position position="323"/>
    </location>
</feature>
<dbReference type="SUPFAM" id="SSF141523">
    <property type="entry name" value="L,D-transpeptidase catalytic domain-like"/>
    <property type="match status" value="1"/>
</dbReference>
<dbReference type="InterPro" id="IPR036366">
    <property type="entry name" value="PGBDSf"/>
</dbReference>
<protein>
    <submittedName>
        <fullName evidence="10">Murein L,D-transpeptidase</fullName>
    </submittedName>
</protein>
<feature type="chain" id="PRO_5045181826" evidence="8">
    <location>
        <begin position="32"/>
        <end position="399"/>
    </location>
</feature>
<dbReference type="PANTHER" id="PTHR41533:SF2">
    <property type="entry name" value="BLR7131 PROTEIN"/>
    <property type="match status" value="1"/>
</dbReference>
<evidence type="ECO:0000256" key="3">
    <source>
        <dbReference type="ARBA" id="ARBA00022679"/>
    </source>
</evidence>
<keyword evidence="6 7" id="KW-0961">Cell wall biogenesis/degradation</keyword>
<comment type="pathway">
    <text evidence="1 7">Cell wall biogenesis; peptidoglycan biosynthesis.</text>
</comment>
<evidence type="ECO:0000256" key="4">
    <source>
        <dbReference type="ARBA" id="ARBA00022960"/>
    </source>
</evidence>
<gene>
    <name evidence="10" type="ORF">ACFQBM_08395</name>
</gene>
<proteinExistence type="inferred from homology"/>
<evidence type="ECO:0000256" key="2">
    <source>
        <dbReference type="ARBA" id="ARBA00005992"/>
    </source>
</evidence>
<sequence>MANSTAIYRTRRWLSALATLALAAALPLAGAARTAAPEPVRALDPASIGAQLRSEANRYRQLAQQWQPLAAGGRLQAGDRGERVVQLRRLLQLYGDYRGLPGPLSAGNSDPRRFDGALQQAVENYQRRHGLNADGVAGAGTLTELAVSPAERAQQLELNAKRWGKLSVPSDGRYLLINVPDYQLLLVEKGLVRLSMKTVVGKTSSRTPTMRSRVTNIVFNPTWTVPRSILLTELLPKARHNPEAMHRRGYRVVNYRGGDTVPISADGLDRAAHGNATLRQVGGPGNSLGRVKFVIPNRQAIFLHDTQAQSLFEKRERAFSHGCIRLQQPEELAYALLQPQGWDRTRIAQATTGDKTVNIKVEKPPRLYITYMTAWVDGTGRAQFRRDIYHRDGDSEAGD</sequence>
<keyword evidence="8" id="KW-0732">Signal</keyword>
<evidence type="ECO:0000256" key="7">
    <source>
        <dbReference type="PROSITE-ProRule" id="PRU01373"/>
    </source>
</evidence>
<evidence type="ECO:0000256" key="8">
    <source>
        <dbReference type="SAM" id="SignalP"/>
    </source>
</evidence>
<evidence type="ECO:0000256" key="1">
    <source>
        <dbReference type="ARBA" id="ARBA00004752"/>
    </source>
</evidence>
<dbReference type="PANTHER" id="PTHR41533">
    <property type="entry name" value="L,D-TRANSPEPTIDASE HI_1667-RELATED"/>
    <property type="match status" value="1"/>
</dbReference>
<organism evidence="10 11">
    <name type="scientific">Microbulbifer taiwanensis</name>
    <dbReference type="NCBI Taxonomy" id="986746"/>
    <lineage>
        <taxon>Bacteria</taxon>
        <taxon>Pseudomonadati</taxon>
        <taxon>Pseudomonadota</taxon>
        <taxon>Gammaproteobacteria</taxon>
        <taxon>Cellvibrionales</taxon>
        <taxon>Microbulbiferaceae</taxon>
        <taxon>Microbulbifer</taxon>
    </lineage>
</organism>
<reference evidence="11" key="1">
    <citation type="journal article" date="2019" name="Int. J. Syst. Evol. Microbiol.">
        <title>The Global Catalogue of Microorganisms (GCM) 10K type strain sequencing project: providing services to taxonomists for standard genome sequencing and annotation.</title>
        <authorList>
            <consortium name="The Broad Institute Genomics Platform"/>
            <consortium name="The Broad Institute Genome Sequencing Center for Infectious Disease"/>
            <person name="Wu L."/>
            <person name="Ma J."/>
        </authorList>
    </citation>
    <scope>NUCLEOTIDE SEQUENCE [LARGE SCALE GENOMIC DNA]</scope>
    <source>
        <strain evidence="11">CGMCC 1.13718</strain>
    </source>
</reference>
<dbReference type="Pfam" id="PF03734">
    <property type="entry name" value="YkuD"/>
    <property type="match status" value="1"/>
</dbReference>
<dbReference type="Gene3D" id="1.10.101.10">
    <property type="entry name" value="PGBD-like superfamily/PGBD"/>
    <property type="match status" value="1"/>
</dbReference>
<keyword evidence="5 7" id="KW-0573">Peptidoglycan synthesis</keyword>
<dbReference type="InterPro" id="IPR052905">
    <property type="entry name" value="LD-transpeptidase_YkuD-like"/>
</dbReference>
<evidence type="ECO:0000256" key="6">
    <source>
        <dbReference type="ARBA" id="ARBA00023316"/>
    </source>
</evidence>
<comment type="similarity">
    <text evidence="2">Belongs to the YkuD family.</text>
</comment>
<feature type="domain" description="L,D-TPase catalytic" evidence="9">
    <location>
        <begin position="173"/>
        <end position="350"/>
    </location>
</feature>
<dbReference type="Pfam" id="PF01471">
    <property type="entry name" value="PG_binding_1"/>
    <property type="match status" value="1"/>
</dbReference>
<evidence type="ECO:0000259" key="9">
    <source>
        <dbReference type="PROSITE" id="PS52029"/>
    </source>
</evidence>
<dbReference type="SUPFAM" id="SSF47090">
    <property type="entry name" value="PGBD-like"/>
    <property type="match status" value="1"/>
</dbReference>
<dbReference type="PROSITE" id="PS52029">
    <property type="entry name" value="LD_TPASE"/>
    <property type="match status" value="1"/>
</dbReference>
<dbReference type="RefSeq" id="WP_193189229.1">
    <property type="nucleotide sequence ID" value="NZ_JACZFR010000004.1"/>
</dbReference>
<dbReference type="InterPro" id="IPR002477">
    <property type="entry name" value="Peptidoglycan-bd-like"/>
</dbReference>
<dbReference type="Gene3D" id="2.40.440.10">
    <property type="entry name" value="L,D-transpeptidase catalytic domain-like"/>
    <property type="match status" value="1"/>
</dbReference>
<dbReference type="CDD" id="cd16913">
    <property type="entry name" value="YkuD_like"/>
    <property type="match status" value="1"/>
</dbReference>